<keyword evidence="2" id="KW-1185">Reference proteome</keyword>
<dbReference type="GO" id="GO:0009249">
    <property type="term" value="P:protein lipoylation"/>
    <property type="evidence" value="ECO:0007669"/>
    <property type="project" value="UniProtKB-ARBA"/>
</dbReference>
<gene>
    <name evidence="1" type="primary">birA_2</name>
    <name evidence="1" type="ORF">CROST_010670</name>
</gene>
<dbReference type="InterPro" id="IPR045864">
    <property type="entry name" value="aa-tRNA-synth_II/BPL/LPL"/>
</dbReference>
<evidence type="ECO:0000313" key="1">
    <source>
        <dbReference type="EMBL" id="URZ10359.1"/>
    </source>
</evidence>
<dbReference type="PANTHER" id="PTHR12835">
    <property type="entry name" value="BIOTIN PROTEIN LIGASE"/>
    <property type="match status" value="1"/>
</dbReference>
<evidence type="ECO:0000313" key="2">
    <source>
        <dbReference type="Proteomes" id="UP000190951"/>
    </source>
</evidence>
<dbReference type="KEGG" id="crw:CROST_010670"/>
<dbReference type="Proteomes" id="UP000190951">
    <property type="component" value="Chromosome"/>
</dbReference>
<dbReference type="InterPro" id="IPR004408">
    <property type="entry name" value="Biotin_CoA_COase_ligase"/>
</dbReference>
<dbReference type="SUPFAM" id="SSF50037">
    <property type="entry name" value="C-terminal domain of transcriptional repressors"/>
    <property type="match status" value="1"/>
</dbReference>
<protein>
    <submittedName>
        <fullName evidence="1">Bifunctional ligase/repressor BirA</fullName>
        <ecNumber evidence="1">6.3.4.15</ecNumber>
    </submittedName>
</protein>
<keyword evidence="1" id="KW-0436">Ligase</keyword>
<dbReference type="Gene3D" id="3.30.930.10">
    <property type="entry name" value="Bira Bifunctional Protein, Domain 2"/>
    <property type="match status" value="1"/>
</dbReference>
<dbReference type="GO" id="GO:0016740">
    <property type="term" value="F:transferase activity"/>
    <property type="evidence" value="ECO:0007669"/>
    <property type="project" value="UniProtKB-ARBA"/>
</dbReference>
<dbReference type="EMBL" id="CP096983">
    <property type="protein sequence ID" value="URZ10359.1"/>
    <property type="molecule type" value="Genomic_DNA"/>
</dbReference>
<accession>A0A1S8MG60</accession>
<dbReference type="GO" id="GO:0004077">
    <property type="term" value="F:biotin--[biotin carboxyl-carrier protein] ligase activity"/>
    <property type="evidence" value="ECO:0007669"/>
    <property type="project" value="UniProtKB-EC"/>
</dbReference>
<dbReference type="NCBIfam" id="TIGR00121">
    <property type="entry name" value="birA_ligase"/>
    <property type="match status" value="1"/>
</dbReference>
<dbReference type="CDD" id="cd16442">
    <property type="entry name" value="BPL"/>
    <property type="match status" value="1"/>
</dbReference>
<dbReference type="AlphaFoldDB" id="A0A1S8MG60"/>
<dbReference type="Pfam" id="PF03099">
    <property type="entry name" value="BPL_LplA_LipB"/>
    <property type="match status" value="1"/>
</dbReference>
<dbReference type="GO" id="GO:0005737">
    <property type="term" value="C:cytoplasm"/>
    <property type="evidence" value="ECO:0007669"/>
    <property type="project" value="TreeGrafter"/>
</dbReference>
<dbReference type="PANTHER" id="PTHR12835:SF5">
    <property type="entry name" value="BIOTIN--PROTEIN LIGASE"/>
    <property type="match status" value="1"/>
</dbReference>
<dbReference type="PROSITE" id="PS51733">
    <property type="entry name" value="BPL_LPL_CATALYTIC"/>
    <property type="match status" value="1"/>
</dbReference>
<dbReference type="InterPro" id="IPR008988">
    <property type="entry name" value="Transcriptional_repressor_C"/>
</dbReference>
<sequence length="270" mass="30299">MNNTKNFLDINKITSSLTTKYIGRNILLLDTVDSTNLEAKRIIKNSDYNGTLVIAEEQTFGKCRFSDRIWNSPKYKGLWMSLILKPTIEKKLFPLITQLAAASITYSFNKNNINSLIKWPNDILLNGKKLIGILAELSEDLYNEPNIILGIGININQAPEDFSPEITKKATSLKIELNKELSREAILSSILNDFETMYNNFLNTQDPDAFLSICKKNSALIGREIAVTKKDSTQSAKVIDISNAGELVVAFKDGSYENLISGEVTLNKFY</sequence>
<dbReference type="InterPro" id="IPR004143">
    <property type="entry name" value="BPL_LPL_catalytic"/>
</dbReference>
<dbReference type="EC" id="6.3.4.15" evidence="1"/>
<reference evidence="1 2" key="1">
    <citation type="submission" date="2022-04" db="EMBL/GenBank/DDBJ databases">
        <title>Genome sequence of C. roseum typestrain.</title>
        <authorList>
            <person name="Poehlein A."/>
            <person name="Schoch T."/>
            <person name="Duerre P."/>
            <person name="Daniel R."/>
        </authorList>
    </citation>
    <scope>NUCLEOTIDE SEQUENCE [LARGE SCALE GENOMIC DNA]</scope>
    <source>
        <strain evidence="1 2">DSM 7320</strain>
    </source>
</reference>
<dbReference type="RefSeq" id="WP_077832379.1">
    <property type="nucleotide sequence ID" value="NZ_CP096983.1"/>
</dbReference>
<dbReference type="STRING" id="84029.CROST_30830"/>
<dbReference type="Gene3D" id="2.30.30.100">
    <property type="match status" value="1"/>
</dbReference>
<proteinExistence type="predicted"/>
<name>A0A1S8MG60_9CLOT</name>
<organism evidence="1 2">
    <name type="scientific">Clostridium felsineum</name>
    <dbReference type="NCBI Taxonomy" id="36839"/>
    <lineage>
        <taxon>Bacteria</taxon>
        <taxon>Bacillati</taxon>
        <taxon>Bacillota</taxon>
        <taxon>Clostridia</taxon>
        <taxon>Eubacteriales</taxon>
        <taxon>Clostridiaceae</taxon>
        <taxon>Clostridium</taxon>
    </lineage>
</organism>
<dbReference type="SUPFAM" id="SSF55681">
    <property type="entry name" value="Class II aaRS and biotin synthetases"/>
    <property type="match status" value="1"/>
</dbReference>